<sequence>MCNAVMLKCPPPFVDPAVVSTVSKALMPLPAAGQPIQLPTLSTQLELQLSGACFRSEPFRLRTQNKLTELERTATSLESCDTNALLAKKTLKYRLALEQRALAAQR</sequence>
<dbReference type="AlphaFoldDB" id="A0A8T1X4B9"/>
<organism evidence="1 2">
    <name type="scientific">Phytophthora boehmeriae</name>
    <dbReference type="NCBI Taxonomy" id="109152"/>
    <lineage>
        <taxon>Eukaryota</taxon>
        <taxon>Sar</taxon>
        <taxon>Stramenopiles</taxon>
        <taxon>Oomycota</taxon>
        <taxon>Peronosporomycetes</taxon>
        <taxon>Peronosporales</taxon>
        <taxon>Peronosporaceae</taxon>
        <taxon>Phytophthora</taxon>
    </lineage>
</organism>
<comment type="caution">
    <text evidence="1">The sequence shown here is derived from an EMBL/GenBank/DDBJ whole genome shotgun (WGS) entry which is preliminary data.</text>
</comment>
<proteinExistence type="predicted"/>
<gene>
    <name evidence="1" type="ORF">PHYBOEH_010111</name>
</gene>
<dbReference type="OrthoDB" id="103267at2759"/>
<evidence type="ECO:0000313" key="1">
    <source>
        <dbReference type="EMBL" id="KAG7398893.1"/>
    </source>
</evidence>
<evidence type="ECO:0000313" key="2">
    <source>
        <dbReference type="Proteomes" id="UP000693981"/>
    </source>
</evidence>
<dbReference type="Proteomes" id="UP000693981">
    <property type="component" value="Unassembled WGS sequence"/>
</dbReference>
<dbReference type="EMBL" id="JAGDFL010000068">
    <property type="protein sequence ID" value="KAG7398893.1"/>
    <property type="molecule type" value="Genomic_DNA"/>
</dbReference>
<keyword evidence="2" id="KW-1185">Reference proteome</keyword>
<protein>
    <submittedName>
        <fullName evidence="1">Uncharacterized protein</fullName>
    </submittedName>
</protein>
<reference evidence="1" key="1">
    <citation type="submission" date="2021-02" db="EMBL/GenBank/DDBJ databases">
        <authorList>
            <person name="Palmer J.M."/>
        </authorList>
    </citation>
    <scope>NUCLEOTIDE SEQUENCE</scope>
    <source>
        <strain evidence="1">SCRP23</strain>
    </source>
</reference>
<accession>A0A8T1X4B9</accession>
<name>A0A8T1X4B9_9STRA</name>